<keyword evidence="2" id="KW-0238">DNA-binding</keyword>
<feature type="transmembrane region" description="Helical" evidence="5">
    <location>
        <begin position="291"/>
        <end position="314"/>
    </location>
</feature>
<keyword evidence="5" id="KW-0472">Membrane</keyword>
<keyword evidence="1" id="KW-0805">Transcription regulation</keyword>
<feature type="transmembrane region" description="Helical" evidence="5">
    <location>
        <begin position="77"/>
        <end position="99"/>
    </location>
</feature>
<accession>A0A3N0AE30</accession>
<feature type="transmembrane region" description="Helical" evidence="5">
    <location>
        <begin position="105"/>
        <end position="126"/>
    </location>
</feature>
<reference evidence="8" key="1">
    <citation type="submission" date="2018-05" db="EMBL/GenBank/DDBJ databases">
        <title>Genome Sequencing of selected type strains of the family Eggerthellaceae.</title>
        <authorList>
            <person name="Danylec N."/>
            <person name="Stoll D.A."/>
            <person name="Doetsch A."/>
            <person name="Huch M."/>
        </authorList>
    </citation>
    <scope>NUCLEOTIDE SEQUENCE [LARGE SCALE GENOMIC DNA]</scope>
    <source>
        <strain evidence="8">DSM 17537</strain>
    </source>
</reference>
<evidence type="ECO:0000313" key="7">
    <source>
        <dbReference type="EMBL" id="RNL18707.1"/>
    </source>
</evidence>
<keyword evidence="8" id="KW-1185">Reference proteome</keyword>
<evidence type="ECO:0000313" key="8">
    <source>
        <dbReference type="Proteomes" id="UP000267368"/>
    </source>
</evidence>
<dbReference type="GO" id="GO:0003677">
    <property type="term" value="F:DNA binding"/>
    <property type="evidence" value="ECO:0007669"/>
    <property type="project" value="UniProtKB-KW"/>
</dbReference>
<feature type="transmembrane region" description="Helical" evidence="5">
    <location>
        <begin position="196"/>
        <end position="214"/>
    </location>
</feature>
<dbReference type="Proteomes" id="UP000267368">
    <property type="component" value="Unassembled WGS sequence"/>
</dbReference>
<organism evidence="7 8">
    <name type="scientific">Slackia faecicanis</name>
    <dbReference type="NCBI Taxonomy" id="255723"/>
    <lineage>
        <taxon>Bacteria</taxon>
        <taxon>Bacillati</taxon>
        <taxon>Actinomycetota</taxon>
        <taxon>Coriobacteriia</taxon>
        <taxon>Eggerthellales</taxon>
        <taxon>Eggerthellaceae</taxon>
        <taxon>Slackia</taxon>
    </lineage>
</organism>
<dbReference type="PANTHER" id="PTHR44688">
    <property type="entry name" value="DNA-BINDING TRANSCRIPTIONAL ACTIVATOR DEVR_DOSR"/>
    <property type="match status" value="1"/>
</dbReference>
<evidence type="ECO:0000256" key="2">
    <source>
        <dbReference type="ARBA" id="ARBA00023125"/>
    </source>
</evidence>
<feature type="domain" description="HTH luxR-type" evidence="6">
    <location>
        <begin position="487"/>
        <end position="552"/>
    </location>
</feature>
<keyword evidence="3" id="KW-0804">Transcription</keyword>
<feature type="transmembrane region" description="Helical" evidence="5">
    <location>
        <begin position="138"/>
        <end position="158"/>
    </location>
</feature>
<name>A0A3N0AE30_9ACTN</name>
<dbReference type="Pfam" id="PF00196">
    <property type="entry name" value="GerE"/>
    <property type="match status" value="1"/>
</dbReference>
<feature type="region of interest" description="Disordered" evidence="4">
    <location>
        <begin position="441"/>
        <end position="479"/>
    </location>
</feature>
<evidence type="ECO:0000256" key="1">
    <source>
        <dbReference type="ARBA" id="ARBA00023015"/>
    </source>
</evidence>
<dbReference type="InterPro" id="IPR016032">
    <property type="entry name" value="Sig_transdc_resp-reg_C-effctor"/>
</dbReference>
<evidence type="ECO:0000259" key="6">
    <source>
        <dbReference type="PROSITE" id="PS50043"/>
    </source>
</evidence>
<dbReference type="CDD" id="cd06170">
    <property type="entry name" value="LuxR_C_like"/>
    <property type="match status" value="1"/>
</dbReference>
<dbReference type="InterPro" id="IPR000792">
    <property type="entry name" value="Tscrpt_reg_LuxR_C"/>
</dbReference>
<protein>
    <recommendedName>
        <fullName evidence="6">HTH luxR-type domain-containing protein</fullName>
    </recommendedName>
</protein>
<dbReference type="GO" id="GO:0006355">
    <property type="term" value="P:regulation of DNA-templated transcription"/>
    <property type="evidence" value="ECO:0007669"/>
    <property type="project" value="InterPro"/>
</dbReference>
<evidence type="ECO:0000256" key="3">
    <source>
        <dbReference type="ARBA" id="ARBA00023163"/>
    </source>
</evidence>
<evidence type="ECO:0000256" key="5">
    <source>
        <dbReference type="SAM" id="Phobius"/>
    </source>
</evidence>
<proteinExistence type="predicted"/>
<feature type="transmembrane region" description="Helical" evidence="5">
    <location>
        <begin position="256"/>
        <end position="279"/>
    </location>
</feature>
<dbReference type="PRINTS" id="PR00038">
    <property type="entry name" value="HTHLUXR"/>
</dbReference>
<dbReference type="PROSITE" id="PS50043">
    <property type="entry name" value="HTH_LUXR_2"/>
    <property type="match status" value="1"/>
</dbReference>
<keyword evidence="5" id="KW-0812">Transmembrane</keyword>
<dbReference type="SMART" id="SM00421">
    <property type="entry name" value="HTH_LUXR"/>
    <property type="match status" value="1"/>
</dbReference>
<dbReference type="Gene3D" id="1.10.10.10">
    <property type="entry name" value="Winged helix-like DNA-binding domain superfamily/Winged helix DNA-binding domain"/>
    <property type="match status" value="1"/>
</dbReference>
<feature type="transmembrane region" description="Helical" evidence="5">
    <location>
        <begin position="326"/>
        <end position="344"/>
    </location>
</feature>
<sequence length="555" mass="59896">MPRIVFENQPAYTHRHGRKGRPTIKIPAHALMIPRTHQPSWSNLPFGMQPLCDNASNVTPGGILIESREIAFIPTHACFAVGYACVCAWAIVLLFSQAFGSPSDIYAAPMSMLPGLVACLSSIVFLRTFPSISGKTPFVVTASVLMAVGTLLYTHPAFAAAEALRLGGLALSGFFAIVVIMSWFDTFADLQPRTTIVTTGCALSIAAITCWAILSCPAAIASTASSLLPLLSMMLLPKMRDGGSENDASRTMREVIAAAIPARTLLGLAVTFFIVRSIATLAPEFEQFNSSVTLISLLVPLSITAFFIGSALLVKKRIDPSIFYKILLSCFAGFVFLLASSTGITAALVFYANLAAEVITWTVLALWAKKTPVKPHLVFAIGWIAECTGNTLGQVVTPLFAAQGHLFFAVAIVAILLAVSFAFSEGHLILEVDFEDEDRADAATDKQGSKTDPIAASQKADAGQGSKNQEPKARPAMGDELDKRMDAFAASYDISPRERDVLELWIAGRGMKYIENALFISESTVKSHLRSIYRKCDTHNRDETISLYEKETPGE</sequence>
<gene>
    <name evidence="7" type="ORF">DMP07_08330</name>
</gene>
<dbReference type="InterPro" id="IPR036388">
    <property type="entry name" value="WH-like_DNA-bd_sf"/>
</dbReference>
<dbReference type="AlphaFoldDB" id="A0A3N0AE30"/>
<keyword evidence="5" id="KW-1133">Transmembrane helix</keyword>
<feature type="transmembrane region" description="Helical" evidence="5">
    <location>
        <begin position="406"/>
        <end position="423"/>
    </location>
</feature>
<dbReference type="SUPFAM" id="SSF46894">
    <property type="entry name" value="C-terminal effector domain of the bipartite response regulators"/>
    <property type="match status" value="1"/>
</dbReference>
<evidence type="ECO:0000256" key="4">
    <source>
        <dbReference type="SAM" id="MobiDB-lite"/>
    </source>
</evidence>
<dbReference type="EMBL" id="QICB01000008">
    <property type="protein sequence ID" value="RNL18707.1"/>
    <property type="molecule type" value="Genomic_DNA"/>
</dbReference>
<dbReference type="PANTHER" id="PTHR44688:SF16">
    <property type="entry name" value="DNA-BINDING TRANSCRIPTIONAL ACTIVATOR DEVR_DOSR"/>
    <property type="match status" value="1"/>
</dbReference>
<comment type="caution">
    <text evidence="7">The sequence shown here is derived from an EMBL/GenBank/DDBJ whole genome shotgun (WGS) entry which is preliminary data.</text>
</comment>
<feature type="transmembrane region" description="Helical" evidence="5">
    <location>
        <begin position="164"/>
        <end position="184"/>
    </location>
</feature>